<dbReference type="AlphaFoldDB" id="A0A2N9ECW3"/>
<dbReference type="InterPro" id="IPR029063">
    <property type="entry name" value="SAM-dependent_MTases_sf"/>
</dbReference>
<sequence length="383" mass="42368">MADQELDPSTPSFLHLVSAFLAMEPTNSLLALSRVCGGGSVTEGVQRFIWDHCLNRAAGKFHAPYLKNFLKKLIAEIELNHDDVLDELYERYAYYMTSLKDDNVVKGNARVCKYISFLFPDGSARLPSCPNSRKLVVPLQCSLNMLEGDTGNCGEGLRYVVRISSTDFRNSMEELRYKFDRLVLKVGSGVGLVGICLAHVEASKVILSDGGLSTLMNMKLNLELNNFSIETDRQERTSEDSNTYASHILFDLLSILLNKKIPSSAKRNDNFQDSWLDSKHKDGKVNGSHHGNANATANGNGFDASGGKIICNGTSNPGSSKGPMAYIAFVIRNIDTFNQFLSLVDQANITITDLTETHKALNLLPYIQSYDRSNVRLFVLSCD</sequence>
<accession>A0A2N9ECW3</accession>
<evidence type="ECO:0008006" key="2">
    <source>
        <dbReference type="Google" id="ProtNLM"/>
    </source>
</evidence>
<name>A0A2N9ECW3_FAGSY</name>
<organism evidence="1">
    <name type="scientific">Fagus sylvatica</name>
    <name type="common">Beechnut</name>
    <dbReference type="NCBI Taxonomy" id="28930"/>
    <lineage>
        <taxon>Eukaryota</taxon>
        <taxon>Viridiplantae</taxon>
        <taxon>Streptophyta</taxon>
        <taxon>Embryophyta</taxon>
        <taxon>Tracheophyta</taxon>
        <taxon>Spermatophyta</taxon>
        <taxon>Magnoliopsida</taxon>
        <taxon>eudicotyledons</taxon>
        <taxon>Gunneridae</taxon>
        <taxon>Pentapetalae</taxon>
        <taxon>rosids</taxon>
        <taxon>fabids</taxon>
        <taxon>Fagales</taxon>
        <taxon>Fagaceae</taxon>
        <taxon>Fagus</taxon>
    </lineage>
</organism>
<gene>
    <name evidence="1" type="ORF">FSB_LOCUS504</name>
</gene>
<dbReference type="SUPFAM" id="SSF53335">
    <property type="entry name" value="S-adenosyl-L-methionine-dependent methyltransferases"/>
    <property type="match status" value="1"/>
</dbReference>
<dbReference type="Pfam" id="PF10294">
    <property type="entry name" value="Methyltransf_16"/>
    <property type="match status" value="1"/>
</dbReference>
<dbReference type="EMBL" id="OIVN01000015">
    <property type="protein sequence ID" value="SPC72622.1"/>
    <property type="molecule type" value="Genomic_DNA"/>
</dbReference>
<evidence type="ECO:0000313" key="1">
    <source>
        <dbReference type="EMBL" id="SPC72622.1"/>
    </source>
</evidence>
<protein>
    <recommendedName>
        <fullName evidence="2">FAM86 N-terminal domain-containing protein</fullName>
    </recommendedName>
</protein>
<dbReference type="InterPro" id="IPR019410">
    <property type="entry name" value="Methyltransf_16"/>
</dbReference>
<dbReference type="Gene3D" id="3.40.50.150">
    <property type="entry name" value="Vaccinia Virus protein VP39"/>
    <property type="match status" value="1"/>
</dbReference>
<proteinExistence type="predicted"/>
<reference evidence="1" key="1">
    <citation type="submission" date="2018-02" db="EMBL/GenBank/DDBJ databases">
        <authorList>
            <person name="Cohen D.B."/>
            <person name="Kent A.D."/>
        </authorList>
    </citation>
    <scope>NUCLEOTIDE SEQUENCE</scope>
</reference>